<gene>
    <name evidence="2" type="ORF">A9D12_11205</name>
</gene>
<evidence type="ECO:0000256" key="1">
    <source>
        <dbReference type="SAM" id="Phobius"/>
    </source>
</evidence>
<accession>A0A192D967</accession>
<protein>
    <recommendedName>
        <fullName evidence="4">Carboxypeptidase regulatory-like domain-containing protein</fullName>
    </recommendedName>
</protein>
<feature type="transmembrane region" description="Helical" evidence="1">
    <location>
        <begin position="6"/>
        <end position="25"/>
    </location>
</feature>
<keyword evidence="1" id="KW-0812">Transmembrane</keyword>
<evidence type="ECO:0000313" key="3">
    <source>
        <dbReference type="Proteomes" id="UP000078263"/>
    </source>
</evidence>
<keyword evidence="3" id="KW-1185">Reference proteome</keyword>
<dbReference type="STRING" id="1112.A9D12_11205"/>
<name>A0A192D967_9SPHN</name>
<evidence type="ECO:0008006" key="4">
    <source>
        <dbReference type="Google" id="ProtNLM"/>
    </source>
</evidence>
<sequence length="599" mass="62105">MPAPETLAAVLIGAGAALAAIRWLVMRRDLRTAALALLTLASGALLYLTLFPPMLPLGGERLIIATAETPATTKAGVGERLIALPEAPPISGAERVPDLATALRRHPRGSALTILGRGLTSRDREQAAGLPTRFTPLPAPRGLVRLDPPADTPAGAVFVLGGAAHGLAGGWAELLDPSGARVDRRVIGDDGGFTLGAAARAPGLTLFTLRLRSNDGSTVSETPVPLRTLAEPEPVRLLLIGAPSPENKYLRRWAEDAGLDVAISLAAGGGVDLGDGGARLDPGALAKADVVIIDDSALGGGTRAALARAVAGGLGVVVRMTGPATGAARQNWRALGIDVGGGGDAVPLALAPLAEDAETLAVRRGPAAGEVPASLNTLEDPMPDLARFAVRGGGDFVPALRDAEGAVLAGWQQRGQGRAGLWAVAGSFALVLGGQQERYYQWWSTMVSAVARPTRAFRAETAPLVMTGERTALCGLTGAPRVRAPDGRETALAIDPRAGPRGCAAYWPERTGVHTIIQPGEQGERTWDFAVVPAQRFGAMRAAQTGEATARWAATQRSGTATSAQDTERRGPAWPWLLGWLAASSALWLAERRWRISPA</sequence>
<reference evidence="2 3" key="1">
    <citation type="submission" date="2016-05" db="EMBL/GenBank/DDBJ databases">
        <title>Compelete Genome Sequence of Bacteriochlorophyll-Synthesizing Bacterium Porphyrobacter neustonensis DSM 9434.</title>
        <authorList>
            <person name="Shi X.-L."/>
            <person name="Wu Y.-H."/>
            <person name="Cheng H."/>
            <person name="Xu L."/>
            <person name="Zhang X.-Q."/>
            <person name="Wang C.-S."/>
            <person name="Xu X.-W."/>
        </authorList>
    </citation>
    <scope>NUCLEOTIDE SEQUENCE [LARGE SCALE GENOMIC DNA]</scope>
    <source>
        <strain evidence="2 3">DSM 9434</strain>
    </source>
</reference>
<dbReference type="Proteomes" id="UP000078263">
    <property type="component" value="Chromosome"/>
</dbReference>
<keyword evidence="1" id="KW-0472">Membrane</keyword>
<keyword evidence="1" id="KW-1133">Transmembrane helix</keyword>
<dbReference type="EMBL" id="CP016033">
    <property type="protein sequence ID" value="ANK14309.1"/>
    <property type="molecule type" value="Genomic_DNA"/>
</dbReference>
<dbReference type="KEGG" id="pns:A9D12_11205"/>
<evidence type="ECO:0000313" key="2">
    <source>
        <dbReference type="EMBL" id="ANK14309.1"/>
    </source>
</evidence>
<feature type="transmembrane region" description="Helical" evidence="1">
    <location>
        <begin position="32"/>
        <end position="51"/>
    </location>
</feature>
<proteinExistence type="predicted"/>
<organism evidence="2 3">
    <name type="scientific">Erythrobacter neustonensis</name>
    <dbReference type="NCBI Taxonomy" id="1112"/>
    <lineage>
        <taxon>Bacteria</taxon>
        <taxon>Pseudomonadati</taxon>
        <taxon>Pseudomonadota</taxon>
        <taxon>Alphaproteobacteria</taxon>
        <taxon>Sphingomonadales</taxon>
        <taxon>Erythrobacteraceae</taxon>
        <taxon>Erythrobacter/Porphyrobacter group</taxon>
        <taxon>Erythrobacter</taxon>
    </lineage>
</organism>
<dbReference type="AlphaFoldDB" id="A0A192D967"/>